<dbReference type="SUPFAM" id="SSF101738">
    <property type="entry name" value="SspB-like"/>
    <property type="match status" value="1"/>
</dbReference>
<dbReference type="GO" id="GO:0005829">
    <property type="term" value="C:cytosol"/>
    <property type="evidence" value="ECO:0007669"/>
    <property type="project" value="TreeGrafter"/>
</dbReference>
<dbReference type="NCBIfam" id="NF008769">
    <property type="entry name" value="PRK11798.2-5"/>
    <property type="match status" value="1"/>
</dbReference>
<dbReference type="OrthoDB" id="9797358at2"/>
<dbReference type="STRING" id="252474.B1A74_12350"/>
<feature type="compositionally biased region" description="Acidic residues" evidence="1">
    <location>
        <begin position="115"/>
        <end position="130"/>
    </location>
</feature>
<dbReference type="AlphaFoldDB" id="A0A1V2ZVR9"/>
<dbReference type="RefSeq" id="WP_018947386.1">
    <property type="nucleotide sequence ID" value="NZ_MUZR01000058.1"/>
</dbReference>
<gene>
    <name evidence="2" type="ORF">B1A74_12350</name>
</gene>
<protein>
    <submittedName>
        <fullName evidence="2">Stringent starvation protein B</fullName>
    </submittedName>
</protein>
<proteinExistence type="predicted"/>
<dbReference type="PANTHER" id="PTHR37486:SF1">
    <property type="entry name" value="STRINGENT STARVATION PROTEIN B"/>
    <property type="match status" value="1"/>
</dbReference>
<feature type="region of interest" description="Disordered" evidence="1">
    <location>
        <begin position="95"/>
        <end position="145"/>
    </location>
</feature>
<dbReference type="EMBL" id="MUZR01000058">
    <property type="protein sequence ID" value="OOC09189.1"/>
    <property type="molecule type" value="Genomic_DNA"/>
</dbReference>
<evidence type="ECO:0000313" key="2">
    <source>
        <dbReference type="EMBL" id="OOC09189.1"/>
    </source>
</evidence>
<keyword evidence="3" id="KW-1185">Reference proteome</keyword>
<feature type="compositionally biased region" description="Pro residues" evidence="1">
    <location>
        <begin position="104"/>
        <end position="114"/>
    </location>
</feature>
<dbReference type="GO" id="GO:0045732">
    <property type="term" value="P:positive regulation of protein catabolic process"/>
    <property type="evidence" value="ECO:0007669"/>
    <property type="project" value="TreeGrafter"/>
</dbReference>
<dbReference type="Proteomes" id="UP000189177">
    <property type="component" value="Unassembled WGS sequence"/>
</dbReference>
<sequence length="145" mass="15124">MTSSRPYLLRALWDWITDNGMTPHLLVDATVDGTAVPDAFVEQGKITLNVGPTAVQGLELGDEYVSFSARFAGSPMDVFVPQTAVMAIYARENGQGMMFGSEPGPDPDPGPGDGPPDDGDDTGDGGEGGDEAPRRKGGPSLTVVK</sequence>
<evidence type="ECO:0000256" key="1">
    <source>
        <dbReference type="SAM" id="MobiDB-lite"/>
    </source>
</evidence>
<dbReference type="PANTHER" id="PTHR37486">
    <property type="entry name" value="STRINGENT STARVATION PROTEIN B"/>
    <property type="match status" value="1"/>
</dbReference>
<dbReference type="Gene3D" id="2.30.30.220">
    <property type="entry name" value="SspB-like"/>
    <property type="match status" value="1"/>
</dbReference>
<dbReference type="InterPro" id="IPR036760">
    <property type="entry name" value="SspB-like_sf"/>
</dbReference>
<accession>A0A1V2ZVR9</accession>
<name>A0A1V2ZVR9_9GAMM</name>
<evidence type="ECO:0000313" key="3">
    <source>
        <dbReference type="Proteomes" id="UP000189177"/>
    </source>
</evidence>
<dbReference type="InterPro" id="IPR007481">
    <property type="entry name" value="SspB"/>
</dbReference>
<comment type="caution">
    <text evidence="2">The sequence shown here is derived from an EMBL/GenBank/DDBJ whole genome shotgun (WGS) entry which is preliminary data.</text>
</comment>
<dbReference type="GO" id="GO:0005840">
    <property type="term" value="C:ribosome"/>
    <property type="evidence" value="ECO:0007669"/>
    <property type="project" value="TreeGrafter"/>
</dbReference>
<organism evidence="2 3">
    <name type="scientific">Thioalkalivibrio halophilus</name>
    <dbReference type="NCBI Taxonomy" id="252474"/>
    <lineage>
        <taxon>Bacteria</taxon>
        <taxon>Pseudomonadati</taxon>
        <taxon>Pseudomonadota</taxon>
        <taxon>Gammaproteobacteria</taxon>
        <taxon>Chromatiales</taxon>
        <taxon>Ectothiorhodospiraceae</taxon>
        <taxon>Thioalkalivibrio</taxon>
    </lineage>
</organism>
<dbReference type="Pfam" id="PF04386">
    <property type="entry name" value="SspB"/>
    <property type="match status" value="1"/>
</dbReference>
<reference evidence="2 3" key="1">
    <citation type="submission" date="2017-02" db="EMBL/GenBank/DDBJ databases">
        <title>Genomic diversity within the haloalkaliphilic genus Thioalkalivibrio.</title>
        <authorList>
            <person name="Ahn A.-C."/>
            <person name="Meier-Kolthoff J."/>
            <person name="Overmars L."/>
            <person name="Richter M."/>
            <person name="Woyke T."/>
            <person name="Sorokin D.Y."/>
            <person name="Muyzer G."/>
        </authorList>
    </citation>
    <scope>NUCLEOTIDE SEQUENCE [LARGE SCALE GENOMIC DNA]</scope>
    <source>
        <strain evidence="2 3">HL17</strain>
    </source>
</reference>
<dbReference type="PIRSF" id="PIRSF005276">
    <property type="entry name" value="SspB"/>
    <property type="match status" value="1"/>
</dbReference>